<dbReference type="AlphaFoldDB" id="A0A9W6RPY3"/>
<feature type="region of interest" description="Disordered" evidence="1">
    <location>
        <begin position="1"/>
        <end position="84"/>
    </location>
</feature>
<feature type="compositionally biased region" description="Basic residues" evidence="1">
    <location>
        <begin position="37"/>
        <end position="50"/>
    </location>
</feature>
<evidence type="ECO:0000313" key="2">
    <source>
        <dbReference type="EMBL" id="GLY80306.1"/>
    </source>
</evidence>
<name>A0A9W6RPY3_9ACTN</name>
<sequence>MDRAPPSSADGDAQFWIPDPGDVSEDGARSSFGRAAATRRGRSSRPRFRSGGRVPVPALLTGPAFREVTTPPGPGRRLGGAGRV</sequence>
<evidence type="ECO:0000313" key="3">
    <source>
        <dbReference type="Proteomes" id="UP001165135"/>
    </source>
</evidence>
<reference evidence="2" key="1">
    <citation type="submission" date="2023-03" db="EMBL/GenBank/DDBJ databases">
        <title>Actinoallomurus iriomotensis NBRC 103681.</title>
        <authorList>
            <person name="Ichikawa N."/>
            <person name="Sato H."/>
            <person name="Tonouchi N."/>
        </authorList>
    </citation>
    <scope>NUCLEOTIDE SEQUENCE</scope>
    <source>
        <strain evidence="2">NBRC 103681</strain>
    </source>
</reference>
<evidence type="ECO:0000256" key="1">
    <source>
        <dbReference type="SAM" id="MobiDB-lite"/>
    </source>
</evidence>
<dbReference type="Proteomes" id="UP001165135">
    <property type="component" value="Unassembled WGS sequence"/>
</dbReference>
<accession>A0A9W6RPY3</accession>
<proteinExistence type="predicted"/>
<organism evidence="2 3">
    <name type="scientific">Actinoallomurus iriomotensis</name>
    <dbReference type="NCBI Taxonomy" id="478107"/>
    <lineage>
        <taxon>Bacteria</taxon>
        <taxon>Bacillati</taxon>
        <taxon>Actinomycetota</taxon>
        <taxon>Actinomycetes</taxon>
        <taxon>Streptosporangiales</taxon>
        <taxon>Thermomonosporaceae</taxon>
        <taxon>Actinoallomurus</taxon>
    </lineage>
</organism>
<protein>
    <submittedName>
        <fullName evidence="2">Uncharacterized protein</fullName>
    </submittedName>
</protein>
<gene>
    <name evidence="2" type="ORF">Airi01_085730</name>
</gene>
<comment type="caution">
    <text evidence="2">The sequence shown here is derived from an EMBL/GenBank/DDBJ whole genome shotgun (WGS) entry which is preliminary data.</text>
</comment>
<dbReference type="EMBL" id="BSTJ01000014">
    <property type="protein sequence ID" value="GLY80306.1"/>
    <property type="molecule type" value="Genomic_DNA"/>
</dbReference>